<comment type="similarity">
    <text evidence="2 9">Belongs to the membrane-bound acyltransferase family.</text>
</comment>
<feature type="transmembrane region" description="Helical" evidence="10">
    <location>
        <begin position="383"/>
        <end position="409"/>
    </location>
</feature>
<evidence type="ECO:0000256" key="1">
    <source>
        <dbReference type="ARBA" id="ARBA00004651"/>
    </source>
</evidence>
<reference evidence="11 12" key="1">
    <citation type="submission" date="2018-06" db="EMBL/GenBank/DDBJ databases">
        <authorList>
            <consortium name="Pathogen Informatics"/>
            <person name="Doyle S."/>
        </authorList>
    </citation>
    <scope>NUCLEOTIDE SEQUENCE [LARGE SCALE GENOMIC DNA]</scope>
    <source>
        <strain evidence="11 12">NCTC12092</strain>
    </source>
</reference>
<evidence type="ECO:0000256" key="2">
    <source>
        <dbReference type="ARBA" id="ARBA00010323"/>
    </source>
</evidence>
<evidence type="ECO:0000256" key="3">
    <source>
        <dbReference type="ARBA" id="ARBA00022475"/>
    </source>
</evidence>
<dbReference type="AlphaFoldDB" id="A0A380JQK7"/>
<comment type="pathway">
    <text evidence="9">Cell wall biogenesis; lipoteichoic acid biosynthesis.</text>
</comment>
<dbReference type="EMBL" id="UHFF01000002">
    <property type="protein sequence ID" value="SUN46988.1"/>
    <property type="molecule type" value="Genomic_DNA"/>
</dbReference>
<evidence type="ECO:0000256" key="10">
    <source>
        <dbReference type="SAM" id="Phobius"/>
    </source>
</evidence>
<dbReference type="PIRSF" id="PIRSF016636">
    <property type="entry name" value="AlgI_DltB"/>
    <property type="match status" value="1"/>
</dbReference>
<comment type="function">
    <text evidence="9">O-acyltransferase that catalyzes D-alanylation of both teichoic acid and lipoteichoic acid (LTA). D-alanylation of LTA plays an important role in modulating the properties of the cell wall in Gram-positive bacteria, influencing the net charge of the cell wall. Catalyzes D-alanylation from DltC carrier protein.</text>
</comment>
<gene>
    <name evidence="11" type="primary">dltB</name>
    <name evidence="11" type="ORF">NCTC12092_01269</name>
</gene>
<dbReference type="RefSeq" id="WP_115251093.1">
    <property type="nucleotide sequence ID" value="NZ_UHFF01000002.1"/>
</dbReference>
<evidence type="ECO:0000256" key="9">
    <source>
        <dbReference type="PIRNR" id="PIRNR016636"/>
    </source>
</evidence>
<feature type="transmembrane region" description="Helical" evidence="10">
    <location>
        <begin position="88"/>
        <end position="106"/>
    </location>
</feature>
<dbReference type="InterPro" id="IPR004299">
    <property type="entry name" value="MBOAT_fam"/>
</dbReference>
<keyword evidence="4 9" id="KW-0808">Transferase</keyword>
<dbReference type="EC" id="2.3.1.-" evidence="9"/>
<feature type="transmembrane region" description="Helical" evidence="10">
    <location>
        <begin position="18"/>
        <end position="35"/>
    </location>
</feature>
<sequence>MMALFNHIPYMEPYGNPIYFVYLIIAFLPVIIGIFKQRRFSTYESLVSLIFILLMFGGEHYQQLLAFLVYLVWQTISVLAYKHYRQKANATWVFYLSILASLFPLICVKVSPFIAVSLTRSLFSFLGISYLTFKSVGMIIEMRDGVLTDFSLRDFLRFMIFFPTFSSGPIDRFRRFQEDYTKLPSRDAYLNMLNKAVMYLMLGFLYKHIISYCLGGLLLPLVENKALTVGGYFNKETIYVMYLYGLNLFFDFAGYSMFAIGLSYLLGIKTPENFNKPFLSPNLKEFWNRWHMSLSFWFRDFVFMRLVHLLIKHKTFKNRNVTSGFAYLVNMLVMGLWHGLTWYYIAYGLFHGIGLIVNDAWLRKKKEINRRRKKQGLKPLFEGKVFHALSIVVTFHVVLFSLLLFSGFLNDLWFNRPLR</sequence>
<dbReference type="GO" id="GO:0070395">
    <property type="term" value="P:lipoteichoic acid biosynthetic process"/>
    <property type="evidence" value="ECO:0007669"/>
    <property type="project" value="UniProtKB-UniRule"/>
</dbReference>
<protein>
    <recommendedName>
        <fullName evidence="9">Teichoic acid D-alanyltransferase</fullName>
        <ecNumber evidence="9">2.3.1.-</ecNumber>
    </recommendedName>
</protein>
<proteinExistence type="inferred from homology"/>
<name>A0A380JQK7_9STRE</name>
<dbReference type="Proteomes" id="UP000254461">
    <property type="component" value="Unassembled WGS sequence"/>
</dbReference>
<keyword evidence="7 9" id="KW-0472">Membrane</keyword>
<accession>A0A380JQK7</accession>
<dbReference type="PIRSF" id="PIRSF500216">
    <property type="entry name" value="DltB"/>
    <property type="match status" value="1"/>
</dbReference>
<dbReference type="GO" id="GO:0005886">
    <property type="term" value="C:plasma membrane"/>
    <property type="evidence" value="ECO:0007669"/>
    <property type="project" value="UniProtKB-SubCell"/>
</dbReference>
<dbReference type="PANTHER" id="PTHR13285:SF23">
    <property type="entry name" value="TEICHOIC ACID D-ALANYLTRANSFERASE"/>
    <property type="match status" value="1"/>
</dbReference>
<dbReference type="PANTHER" id="PTHR13285">
    <property type="entry name" value="ACYLTRANSFERASE"/>
    <property type="match status" value="1"/>
</dbReference>
<organism evidence="11 12">
    <name type="scientific">Streptococcus equi subsp. equi</name>
    <dbReference type="NCBI Taxonomy" id="148942"/>
    <lineage>
        <taxon>Bacteria</taxon>
        <taxon>Bacillati</taxon>
        <taxon>Bacillota</taxon>
        <taxon>Bacilli</taxon>
        <taxon>Lactobacillales</taxon>
        <taxon>Streptococcaceae</taxon>
        <taxon>Streptococcus</taxon>
    </lineage>
</organism>
<comment type="subcellular location">
    <subcellularLocation>
        <location evidence="1">Cell membrane</location>
        <topology evidence="1">Multi-pass membrane protein</topology>
    </subcellularLocation>
</comment>
<evidence type="ECO:0000313" key="12">
    <source>
        <dbReference type="Proteomes" id="UP000254461"/>
    </source>
</evidence>
<dbReference type="UniPathway" id="UPA00556"/>
<evidence type="ECO:0000256" key="4">
    <source>
        <dbReference type="ARBA" id="ARBA00022679"/>
    </source>
</evidence>
<dbReference type="InterPro" id="IPR024024">
    <property type="entry name" value="DltB"/>
</dbReference>
<dbReference type="Pfam" id="PF03062">
    <property type="entry name" value="MBOAT"/>
    <property type="match status" value="1"/>
</dbReference>
<evidence type="ECO:0000256" key="7">
    <source>
        <dbReference type="ARBA" id="ARBA00023136"/>
    </source>
</evidence>
<evidence type="ECO:0000313" key="11">
    <source>
        <dbReference type="EMBL" id="SUN46988.1"/>
    </source>
</evidence>
<evidence type="ECO:0000256" key="8">
    <source>
        <dbReference type="ARBA" id="ARBA00023315"/>
    </source>
</evidence>
<keyword evidence="8 9" id="KW-0012">Acyltransferase</keyword>
<dbReference type="NCBIfam" id="TIGR04091">
    <property type="entry name" value="LTA_dltB"/>
    <property type="match status" value="1"/>
</dbReference>
<feature type="transmembrane region" description="Helical" evidence="10">
    <location>
        <begin position="242"/>
        <end position="266"/>
    </location>
</feature>
<dbReference type="GO" id="GO:0016746">
    <property type="term" value="F:acyltransferase activity"/>
    <property type="evidence" value="ECO:0007669"/>
    <property type="project" value="UniProtKB-KW"/>
</dbReference>
<keyword evidence="5 10" id="KW-0812">Transmembrane</keyword>
<dbReference type="InterPro" id="IPR051085">
    <property type="entry name" value="MB_O-acyltransferase"/>
</dbReference>
<evidence type="ECO:0000256" key="5">
    <source>
        <dbReference type="ARBA" id="ARBA00022692"/>
    </source>
</evidence>
<dbReference type="InterPro" id="IPR024194">
    <property type="entry name" value="Ac/AlaTfrase_AlgI/DltB"/>
</dbReference>
<feature type="transmembrane region" description="Helical" evidence="10">
    <location>
        <begin position="344"/>
        <end position="362"/>
    </location>
</feature>
<evidence type="ECO:0000256" key="6">
    <source>
        <dbReference type="ARBA" id="ARBA00022989"/>
    </source>
</evidence>
<keyword evidence="6 10" id="KW-1133">Transmembrane helix</keyword>
<keyword evidence="3 9" id="KW-1003">Cell membrane</keyword>
<feature type="transmembrane region" description="Helical" evidence="10">
    <location>
        <begin position="196"/>
        <end position="222"/>
    </location>
</feature>